<dbReference type="PANTHER" id="PTHR35176">
    <property type="entry name" value="HEME OXYGENASE HI_0854-RELATED"/>
    <property type="match status" value="1"/>
</dbReference>
<feature type="domain" description="Pyridoxamine 5'-phosphate oxidase N-terminal" evidence="3">
    <location>
        <begin position="38"/>
        <end position="162"/>
    </location>
</feature>
<dbReference type="GO" id="GO:0070967">
    <property type="term" value="F:coenzyme F420 binding"/>
    <property type="evidence" value="ECO:0007669"/>
    <property type="project" value="TreeGrafter"/>
</dbReference>
<dbReference type="SUPFAM" id="SSF50475">
    <property type="entry name" value="FMN-binding split barrel"/>
    <property type="match status" value="1"/>
</dbReference>
<dbReference type="Proteomes" id="UP000523007">
    <property type="component" value="Unassembled WGS sequence"/>
</dbReference>
<name>A0A7W7W357_9ACTN</name>
<organism evidence="4 5">
    <name type="scientific">Lipingzhangella halophila</name>
    <dbReference type="NCBI Taxonomy" id="1783352"/>
    <lineage>
        <taxon>Bacteria</taxon>
        <taxon>Bacillati</taxon>
        <taxon>Actinomycetota</taxon>
        <taxon>Actinomycetes</taxon>
        <taxon>Streptosporangiales</taxon>
        <taxon>Nocardiopsidaceae</taxon>
        <taxon>Lipingzhangella</taxon>
    </lineage>
</organism>
<dbReference type="GO" id="GO:0005829">
    <property type="term" value="C:cytosol"/>
    <property type="evidence" value="ECO:0007669"/>
    <property type="project" value="TreeGrafter"/>
</dbReference>
<evidence type="ECO:0000256" key="1">
    <source>
        <dbReference type="ARBA" id="ARBA00023002"/>
    </source>
</evidence>
<accession>A0A7W7W357</accession>
<dbReference type="Pfam" id="PF01243">
    <property type="entry name" value="PNPOx_N"/>
    <property type="match status" value="1"/>
</dbReference>
<gene>
    <name evidence="4" type="ORF">F4561_003517</name>
</gene>
<dbReference type="InterPro" id="IPR052019">
    <property type="entry name" value="F420H2_bilvrd_red/Heme_oxyg"/>
</dbReference>
<evidence type="ECO:0000313" key="5">
    <source>
        <dbReference type="Proteomes" id="UP000523007"/>
    </source>
</evidence>
<keyword evidence="1" id="KW-0560">Oxidoreductase</keyword>
<dbReference type="InterPro" id="IPR011576">
    <property type="entry name" value="Pyridox_Oxase_N"/>
</dbReference>
<protein>
    <submittedName>
        <fullName evidence="4">Nitroimidazol reductase NimA-like FMN-containing flavoprotein (Pyridoxamine 5'-phosphate oxidase superfamily)</fullName>
    </submittedName>
</protein>
<proteinExistence type="predicted"/>
<dbReference type="GO" id="GO:0016627">
    <property type="term" value="F:oxidoreductase activity, acting on the CH-CH group of donors"/>
    <property type="evidence" value="ECO:0007669"/>
    <property type="project" value="TreeGrafter"/>
</dbReference>
<evidence type="ECO:0000256" key="2">
    <source>
        <dbReference type="SAM" id="MobiDB-lite"/>
    </source>
</evidence>
<keyword evidence="5" id="KW-1185">Reference proteome</keyword>
<comment type="caution">
    <text evidence="4">The sequence shown here is derived from an EMBL/GenBank/DDBJ whole genome shotgun (WGS) entry which is preliminary data.</text>
</comment>
<dbReference type="RefSeq" id="WP_184580299.1">
    <property type="nucleotide sequence ID" value="NZ_JACHJT010000001.1"/>
</dbReference>
<evidence type="ECO:0000259" key="3">
    <source>
        <dbReference type="Pfam" id="PF01243"/>
    </source>
</evidence>
<evidence type="ECO:0000313" key="4">
    <source>
        <dbReference type="EMBL" id="MBB4932697.1"/>
    </source>
</evidence>
<feature type="region of interest" description="Disordered" evidence="2">
    <location>
        <begin position="1"/>
        <end position="31"/>
    </location>
</feature>
<dbReference type="EMBL" id="JACHJT010000001">
    <property type="protein sequence ID" value="MBB4932697.1"/>
    <property type="molecule type" value="Genomic_DNA"/>
</dbReference>
<dbReference type="Gene3D" id="2.30.110.10">
    <property type="entry name" value="Electron Transport, Fmn-binding Protein, Chain A"/>
    <property type="match status" value="1"/>
</dbReference>
<dbReference type="PANTHER" id="PTHR35176:SF4">
    <property type="entry name" value="PYRIDOXAMINE 5'-PHOSPHATE OXIDASE-RELATED FMN-BINDING"/>
    <property type="match status" value="1"/>
</dbReference>
<dbReference type="InterPro" id="IPR012349">
    <property type="entry name" value="Split_barrel_FMN-bd"/>
</dbReference>
<dbReference type="AlphaFoldDB" id="A0A7W7W357"/>
<reference evidence="4 5" key="1">
    <citation type="submission" date="2020-08" db="EMBL/GenBank/DDBJ databases">
        <title>Sequencing the genomes of 1000 actinobacteria strains.</title>
        <authorList>
            <person name="Klenk H.-P."/>
        </authorList>
    </citation>
    <scope>NUCLEOTIDE SEQUENCE [LARGE SCALE GENOMIC DNA]</scope>
    <source>
        <strain evidence="4 5">DSM 102030</strain>
    </source>
</reference>
<sequence length="178" mass="18666">MAADEPVAEVLESPTERDRPAPPGPADAEPAPWASALANLDQARTYWLATVRPSGRPHSVPVLAVVVDGAAHFCANESSRKARNLAADPHCVLTASGESLDMVVEGAAVPVTDPTAVRGVAAAYAATYGWAPEERGGALWADGAPTAGPPPYRVFRVEPTTVLGFPTDDSTVPTRWRF</sequence>